<reference evidence="11" key="1">
    <citation type="submission" date="2016-10" db="EMBL/GenBank/DDBJ databases">
        <authorList>
            <person name="Varghese N."/>
            <person name="Submissions S."/>
        </authorList>
    </citation>
    <scope>NUCLEOTIDE SEQUENCE [LARGE SCALE GENOMIC DNA]</scope>
    <source>
        <strain evidence="11">ATCC 35263</strain>
    </source>
</reference>
<dbReference type="PANTHER" id="PTHR22683">
    <property type="entry name" value="SPORULATION PROTEIN RELATED"/>
    <property type="match status" value="1"/>
</dbReference>
<dbReference type="SUPFAM" id="SSF52540">
    <property type="entry name" value="P-loop containing nucleoside triphosphate hydrolases"/>
    <property type="match status" value="1"/>
</dbReference>
<evidence type="ECO:0000256" key="7">
    <source>
        <dbReference type="SAM" id="MobiDB-lite"/>
    </source>
</evidence>
<dbReference type="Gene3D" id="3.40.50.300">
    <property type="entry name" value="P-loop containing nucleotide triphosphate hydrolases"/>
    <property type="match status" value="1"/>
</dbReference>
<dbReference type="STRING" id="29539.SAMN02745716_1623"/>
<dbReference type="Pfam" id="PF01580">
    <property type="entry name" value="FtsK_SpoIIIE"/>
    <property type="match status" value="1"/>
</dbReference>
<evidence type="ECO:0000256" key="6">
    <source>
        <dbReference type="PROSITE-ProRule" id="PRU00289"/>
    </source>
</evidence>
<evidence type="ECO:0000256" key="8">
    <source>
        <dbReference type="SAM" id="Phobius"/>
    </source>
</evidence>
<dbReference type="InterPro" id="IPR036388">
    <property type="entry name" value="WH-like_DNA-bd_sf"/>
</dbReference>
<feature type="transmembrane region" description="Helical" evidence="8">
    <location>
        <begin position="98"/>
        <end position="118"/>
    </location>
</feature>
<feature type="binding site" evidence="6">
    <location>
        <begin position="513"/>
        <end position="520"/>
    </location>
    <ligand>
        <name>ATP</name>
        <dbReference type="ChEBI" id="CHEBI:30616"/>
    </ligand>
</feature>
<keyword evidence="3 6" id="KW-0067">ATP-binding</keyword>
<dbReference type="InterPro" id="IPR027417">
    <property type="entry name" value="P-loop_NTPase"/>
</dbReference>
<feature type="transmembrane region" description="Helical" evidence="8">
    <location>
        <begin position="162"/>
        <end position="183"/>
    </location>
</feature>
<dbReference type="PROSITE" id="PS50901">
    <property type="entry name" value="FTSK"/>
    <property type="match status" value="1"/>
</dbReference>
<keyword evidence="8" id="KW-0812">Transmembrane</keyword>
<dbReference type="InterPro" id="IPR002543">
    <property type="entry name" value="FtsK_dom"/>
</dbReference>
<comment type="similarity">
    <text evidence="1">Belongs to the FtsK/SpoIIIE/SftA family.</text>
</comment>
<dbReference type="PANTHER" id="PTHR22683:SF41">
    <property type="entry name" value="DNA TRANSLOCASE FTSK"/>
    <property type="match status" value="1"/>
</dbReference>
<dbReference type="InterPro" id="IPR050206">
    <property type="entry name" value="FtsK/SpoIIIE/SftA"/>
</dbReference>
<feature type="domain" description="FtsK" evidence="9">
    <location>
        <begin position="496"/>
        <end position="686"/>
    </location>
</feature>
<feature type="transmembrane region" description="Helical" evidence="8">
    <location>
        <begin position="138"/>
        <end position="157"/>
    </location>
</feature>
<accession>A0A1H6FUC0</accession>
<evidence type="ECO:0000256" key="4">
    <source>
        <dbReference type="ARBA" id="ARBA00023125"/>
    </source>
</evidence>
<comment type="function">
    <text evidence="5">Essential cell division protein that coordinates cell division and chromosome segregation. The N-terminus is involved in assembly of the cell-division machinery. The C-terminus functions as a DNA motor that moves dsDNA in an ATP-dependent manner towards the dif recombination site, which is located within the replication terminus region. Required for activation of the Xer recombinase, allowing activation of chromosome unlinking by recombination.</text>
</comment>
<feature type="transmembrane region" description="Helical" evidence="8">
    <location>
        <begin position="31"/>
        <end position="54"/>
    </location>
</feature>
<feature type="compositionally biased region" description="Low complexity" evidence="7">
    <location>
        <begin position="335"/>
        <end position="350"/>
    </location>
</feature>
<dbReference type="InterPro" id="IPR041027">
    <property type="entry name" value="FtsK_alpha"/>
</dbReference>
<dbReference type="Pfam" id="PF17854">
    <property type="entry name" value="FtsK_alpha"/>
    <property type="match status" value="1"/>
</dbReference>
<gene>
    <name evidence="10" type="ORF">SAMN02745716_1623</name>
</gene>
<organism evidence="10 11">
    <name type="scientific">Thermoleophilum album</name>
    <dbReference type="NCBI Taxonomy" id="29539"/>
    <lineage>
        <taxon>Bacteria</taxon>
        <taxon>Bacillati</taxon>
        <taxon>Actinomycetota</taxon>
        <taxon>Thermoleophilia</taxon>
        <taxon>Thermoleophilales</taxon>
        <taxon>Thermoleophilaceae</taxon>
        <taxon>Thermoleophilum</taxon>
    </lineage>
</organism>
<evidence type="ECO:0000256" key="3">
    <source>
        <dbReference type="ARBA" id="ARBA00022840"/>
    </source>
</evidence>
<dbReference type="SUPFAM" id="SSF46785">
    <property type="entry name" value="Winged helix' DNA-binding domain"/>
    <property type="match status" value="1"/>
</dbReference>
<dbReference type="InterPro" id="IPR018541">
    <property type="entry name" value="Ftsk_gamma"/>
</dbReference>
<feature type="region of interest" description="Disordered" evidence="7">
    <location>
        <begin position="272"/>
        <end position="352"/>
    </location>
</feature>
<feature type="transmembrane region" description="Helical" evidence="8">
    <location>
        <begin position="66"/>
        <end position="86"/>
    </location>
</feature>
<keyword evidence="4" id="KW-0238">DNA-binding</keyword>
<dbReference type="EMBL" id="FNWJ01000002">
    <property type="protein sequence ID" value="SEH14406.1"/>
    <property type="molecule type" value="Genomic_DNA"/>
</dbReference>
<name>A0A1H6FUC0_THEAL</name>
<keyword evidence="8" id="KW-1133">Transmembrane helix</keyword>
<evidence type="ECO:0000313" key="10">
    <source>
        <dbReference type="EMBL" id="SEH14406.1"/>
    </source>
</evidence>
<dbReference type="GO" id="GO:0005524">
    <property type="term" value="F:ATP binding"/>
    <property type="evidence" value="ECO:0007669"/>
    <property type="project" value="UniProtKB-UniRule"/>
</dbReference>
<dbReference type="Pfam" id="PF09397">
    <property type="entry name" value="FtsK_gamma"/>
    <property type="match status" value="1"/>
</dbReference>
<evidence type="ECO:0000259" key="9">
    <source>
        <dbReference type="PROSITE" id="PS50901"/>
    </source>
</evidence>
<dbReference type="SMART" id="SM00843">
    <property type="entry name" value="Ftsk_gamma"/>
    <property type="match status" value="1"/>
</dbReference>
<sequence>MPRARRARVAASRGSRLRVPELKLGQLERDLLGLLLAAFGIWGALVGYLGSAGGALGRALVGGFELALGVTAAAVPPALVLGGLALVARPLVRPPRRLLIAALLAWLAIATVAAGGLFGVTSAPAGSDPQRLFAAERLRSGGGAVGAAIYGLAEALVQRTGVYLLVLFTLLAALLLATGRPLAELVSALWQRLAPMRREVGGQLAAVARTRRLPLAGRHSADRSPAGESSADPVWSANFVDSGEAEVPDPAAAATITIDPADRFPDLYEQESAARHTEIAPESADAIGRSDAEREEQIAAEAERAAAATPEGAERVFEAPPEDVELPTPSEVSSAPAATAGPTARTPQGALRGGVTFAEGGRYELPAPTLLRRSQAAQEIDTRQIERTGRQLVEALGHFNVEARVIGTIVGPHVTRFELRLAPGTKMAKIAQLKDDLAYALAAEHVRILAPIPGKQAVGVEVPNRSRRLVHLGDVFQEPPRGWSPLTVWLGKDIAGNAVAADIAKQPHILVAGATGSGKSGCVNAMLSSILMRASPNEVRMVLVDPKRVELNHYEQVPHLLTPVVTSPRAAANVLSNLVREMEERYGLMSRVKARSLPELNRQRARAGEPTLPYILCVIDELADLMMIAPAEVEDSIIRLAQKSRAVGIHLVLATQRPSADVITGLIKANIPARIAFAVSSQTDSRVILDQNGAESLLGQGDMLFRPAGASRLARIQGAFISEEEIARLTAHWHAQGEPELREELLGSPPEESDEEQGAGADADHDPLLAEAIRTVVALGTASTSMLQRRLRVGYTRAGRLIDMMERLGVVSGYEGSKARQVLIGEADLPRILEIVESGGSALDDTGERAAGDLAPDAVS</sequence>
<evidence type="ECO:0000256" key="5">
    <source>
        <dbReference type="ARBA" id="ARBA00024986"/>
    </source>
</evidence>
<protein>
    <submittedName>
        <fullName evidence="10">DNA segregation ATPase FtsK/SpoIIIE, S-DNA-T family</fullName>
    </submittedName>
</protein>
<evidence type="ECO:0000256" key="2">
    <source>
        <dbReference type="ARBA" id="ARBA00022741"/>
    </source>
</evidence>
<feature type="region of interest" description="Disordered" evidence="7">
    <location>
        <begin position="739"/>
        <end position="762"/>
    </location>
</feature>
<feature type="region of interest" description="Disordered" evidence="7">
    <location>
        <begin position="216"/>
        <end position="235"/>
    </location>
</feature>
<keyword evidence="8" id="KW-0472">Membrane</keyword>
<dbReference type="CDD" id="cd01127">
    <property type="entry name" value="TrwB_TraG_TraD_VirD4"/>
    <property type="match status" value="1"/>
</dbReference>
<evidence type="ECO:0000313" key="11">
    <source>
        <dbReference type="Proteomes" id="UP000222056"/>
    </source>
</evidence>
<keyword evidence="11" id="KW-1185">Reference proteome</keyword>
<evidence type="ECO:0000256" key="1">
    <source>
        <dbReference type="ARBA" id="ARBA00006474"/>
    </source>
</evidence>
<keyword evidence="2 6" id="KW-0547">Nucleotide-binding</keyword>
<dbReference type="GO" id="GO:0003677">
    <property type="term" value="F:DNA binding"/>
    <property type="evidence" value="ECO:0007669"/>
    <property type="project" value="UniProtKB-KW"/>
</dbReference>
<dbReference type="Proteomes" id="UP000222056">
    <property type="component" value="Unassembled WGS sequence"/>
</dbReference>
<dbReference type="Gene3D" id="3.30.980.40">
    <property type="match status" value="1"/>
</dbReference>
<dbReference type="InterPro" id="IPR036390">
    <property type="entry name" value="WH_DNA-bd_sf"/>
</dbReference>
<feature type="compositionally biased region" description="Basic and acidic residues" evidence="7">
    <location>
        <begin position="288"/>
        <end position="304"/>
    </location>
</feature>
<proteinExistence type="inferred from homology"/>
<dbReference type="Gene3D" id="1.10.10.10">
    <property type="entry name" value="Winged helix-like DNA-binding domain superfamily/Winged helix DNA-binding domain"/>
    <property type="match status" value="1"/>
</dbReference>
<dbReference type="AlphaFoldDB" id="A0A1H6FUC0"/>